<name>A0A4U1EVV6_MONMO</name>
<reference evidence="3" key="1">
    <citation type="journal article" date="2019" name="IScience">
        <title>Narwhal Genome Reveals Long-Term Low Genetic Diversity despite Current Large Abundance Size.</title>
        <authorList>
            <person name="Westbury M.V."/>
            <person name="Petersen B."/>
            <person name="Garde E."/>
            <person name="Heide-Jorgensen M.P."/>
            <person name="Lorenzen E.D."/>
        </authorList>
    </citation>
    <scope>NUCLEOTIDE SEQUENCE [LARGE SCALE GENOMIC DNA]</scope>
</reference>
<dbReference type="GO" id="GO:0007129">
    <property type="term" value="P:homologous chromosome pairing at meiosis"/>
    <property type="evidence" value="ECO:0007669"/>
    <property type="project" value="TreeGrafter"/>
</dbReference>
<dbReference type="GO" id="GO:0000801">
    <property type="term" value="C:central element"/>
    <property type="evidence" value="ECO:0007669"/>
    <property type="project" value="TreeGrafter"/>
</dbReference>
<dbReference type="Pfam" id="PF15676">
    <property type="entry name" value="S6OS1"/>
    <property type="match status" value="1"/>
</dbReference>
<evidence type="ECO:0000313" key="3">
    <source>
        <dbReference type="Proteomes" id="UP000308365"/>
    </source>
</evidence>
<dbReference type="PANTHER" id="PTHR35449">
    <property type="entry name" value="PROTEIN SIX6OS1"/>
    <property type="match status" value="1"/>
</dbReference>
<dbReference type="GO" id="GO:0010705">
    <property type="term" value="P:meiotic DNA double-strand break processing involved in reciprocal meiotic recombination"/>
    <property type="evidence" value="ECO:0007669"/>
    <property type="project" value="TreeGrafter"/>
</dbReference>
<accession>A0A4U1EVV6</accession>
<sequence>MLIFYLANIYNSLFRIFEKDEQHVLMLNKTPQSSQLFLPYESQKLVKPIKMHPSEPRVKDKKEESSVKQSKLASIDFRQKESDTQVLNDSAVNNHSKCSHVTASKSSQNFMQFRLLTPPKQSDCNQWLEKGDTDAECGDKETVKQLRESKCTSQVTYAEHLGKPIESNSDEVEERTEIFPRTPEIPLFLRTPEAVRTPDSVEKLPKTPSFEM</sequence>
<proteinExistence type="predicted"/>
<gene>
    <name evidence="2" type="ORF">EI555_005921</name>
</gene>
<dbReference type="AlphaFoldDB" id="A0A4U1EVV6"/>
<organism evidence="2 3">
    <name type="scientific">Monodon monoceros</name>
    <name type="common">Narwhal</name>
    <name type="synonym">Ceratodon monodon</name>
    <dbReference type="NCBI Taxonomy" id="40151"/>
    <lineage>
        <taxon>Eukaryota</taxon>
        <taxon>Metazoa</taxon>
        <taxon>Chordata</taxon>
        <taxon>Craniata</taxon>
        <taxon>Vertebrata</taxon>
        <taxon>Euteleostomi</taxon>
        <taxon>Mammalia</taxon>
        <taxon>Eutheria</taxon>
        <taxon>Laurasiatheria</taxon>
        <taxon>Artiodactyla</taxon>
        <taxon>Whippomorpha</taxon>
        <taxon>Cetacea</taxon>
        <taxon>Odontoceti</taxon>
        <taxon>Monodontidae</taxon>
        <taxon>Monodon</taxon>
    </lineage>
</organism>
<comment type="caution">
    <text evidence="2">The sequence shown here is derived from an EMBL/GenBank/DDBJ whole genome shotgun (WGS) entry which is preliminary data.</text>
</comment>
<evidence type="ECO:0000313" key="2">
    <source>
        <dbReference type="EMBL" id="TKC40905.1"/>
    </source>
</evidence>
<dbReference type="Proteomes" id="UP000308365">
    <property type="component" value="Unassembled WGS sequence"/>
</dbReference>
<dbReference type="GO" id="GO:0007283">
    <property type="term" value="P:spermatogenesis"/>
    <property type="evidence" value="ECO:0007669"/>
    <property type="project" value="TreeGrafter"/>
</dbReference>
<dbReference type="GO" id="GO:0048477">
    <property type="term" value="P:oogenesis"/>
    <property type="evidence" value="ECO:0007669"/>
    <property type="project" value="TreeGrafter"/>
</dbReference>
<dbReference type="EMBL" id="RWIC01000695">
    <property type="protein sequence ID" value="TKC40905.1"/>
    <property type="molecule type" value="Genomic_DNA"/>
</dbReference>
<evidence type="ECO:0000256" key="1">
    <source>
        <dbReference type="SAM" id="MobiDB-lite"/>
    </source>
</evidence>
<feature type="region of interest" description="Disordered" evidence="1">
    <location>
        <begin position="162"/>
        <end position="212"/>
    </location>
</feature>
<protein>
    <submittedName>
        <fullName evidence="2">Uncharacterized protein</fullName>
    </submittedName>
</protein>
<dbReference type="PANTHER" id="PTHR35449:SF1">
    <property type="entry name" value="PROTEIN SIX6OS1"/>
    <property type="match status" value="1"/>
</dbReference>
<dbReference type="InterPro" id="IPR031380">
    <property type="entry name" value="SIX6OS1"/>
</dbReference>